<evidence type="ECO:0000313" key="3">
    <source>
        <dbReference type="Proteomes" id="UP000326396"/>
    </source>
</evidence>
<organism evidence="2 3">
    <name type="scientific">Mikania micrantha</name>
    <name type="common">bitter vine</name>
    <dbReference type="NCBI Taxonomy" id="192012"/>
    <lineage>
        <taxon>Eukaryota</taxon>
        <taxon>Viridiplantae</taxon>
        <taxon>Streptophyta</taxon>
        <taxon>Embryophyta</taxon>
        <taxon>Tracheophyta</taxon>
        <taxon>Spermatophyta</taxon>
        <taxon>Magnoliopsida</taxon>
        <taxon>eudicotyledons</taxon>
        <taxon>Gunneridae</taxon>
        <taxon>Pentapetalae</taxon>
        <taxon>asterids</taxon>
        <taxon>campanulids</taxon>
        <taxon>Asterales</taxon>
        <taxon>Asteraceae</taxon>
        <taxon>Asteroideae</taxon>
        <taxon>Heliantheae alliance</taxon>
        <taxon>Eupatorieae</taxon>
        <taxon>Mikania</taxon>
    </lineage>
</organism>
<evidence type="ECO:0000313" key="2">
    <source>
        <dbReference type="EMBL" id="KAD6453150.1"/>
    </source>
</evidence>
<dbReference type="Proteomes" id="UP000326396">
    <property type="component" value="Linkage Group LG12"/>
</dbReference>
<accession>A0A5N6PEJ1</accession>
<reference evidence="2 3" key="1">
    <citation type="submission" date="2019-05" db="EMBL/GenBank/DDBJ databases">
        <title>Mikania micrantha, genome provides insights into the molecular mechanism of rapid growth.</title>
        <authorList>
            <person name="Liu B."/>
        </authorList>
    </citation>
    <scope>NUCLEOTIDE SEQUENCE [LARGE SCALE GENOMIC DNA]</scope>
    <source>
        <strain evidence="2">NLD-2019</strain>
        <tissue evidence="2">Leaf</tissue>
    </source>
</reference>
<comment type="caution">
    <text evidence="2">The sequence shown here is derived from an EMBL/GenBank/DDBJ whole genome shotgun (WGS) entry which is preliminary data.</text>
</comment>
<proteinExistence type="predicted"/>
<feature type="region of interest" description="Disordered" evidence="1">
    <location>
        <begin position="72"/>
        <end position="91"/>
    </location>
</feature>
<dbReference type="AlphaFoldDB" id="A0A5N6PEJ1"/>
<gene>
    <name evidence="2" type="ORF">E3N88_07855</name>
</gene>
<feature type="compositionally biased region" description="Low complexity" evidence="1">
    <location>
        <begin position="78"/>
        <end position="91"/>
    </location>
</feature>
<sequence length="123" mass="13964">MEGKRSRGRPRLTWEEQIRHDLSELHLSKDMISDRSSWRHRIKGHGPTNRISHLPSRLQPYINQFPYSQMLQPPGRYANSSYASSSNLPQSSYSPVVLDKPVMVLDEATIVLDSTSGTSPSMV</sequence>
<dbReference type="EMBL" id="SZYD01000004">
    <property type="protein sequence ID" value="KAD6453150.1"/>
    <property type="molecule type" value="Genomic_DNA"/>
</dbReference>
<keyword evidence="3" id="KW-1185">Reference proteome</keyword>
<protein>
    <submittedName>
        <fullName evidence="2">Uncharacterized protein</fullName>
    </submittedName>
</protein>
<evidence type="ECO:0000256" key="1">
    <source>
        <dbReference type="SAM" id="MobiDB-lite"/>
    </source>
</evidence>
<name>A0A5N6PEJ1_9ASTR</name>